<feature type="compositionally biased region" description="Basic and acidic residues" evidence="1">
    <location>
        <begin position="622"/>
        <end position="647"/>
    </location>
</feature>
<comment type="caution">
    <text evidence="2">The sequence shown here is derived from an EMBL/GenBank/DDBJ whole genome shotgun (WGS) entry which is preliminary data.</text>
</comment>
<feature type="compositionally biased region" description="Basic and acidic residues" evidence="1">
    <location>
        <begin position="1070"/>
        <end position="1081"/>
    </location>
</feature>
<feature type="region of interest" description="Disordered" evidence="1">
    <location>
        <begin position="1"/>
        <end position="647"/>
    </location>
</feature>
<feature type="compositionally biased region" description="Basic and acidic residues" evidence="1">
    <location>
        <begin position="1049"/>
        <end position="1063"/>
    </location>
</feature>
<proteinExistence type="predicted"/>
<feature type="compositionally biased region" description="Basic and acidic residues" evidence="1">
    <location>
        <begin position="428"/>
        <end position="454"/>
    </location>
</feature>
<feature type="compositionally biased region" description="Basic and acidic residues" evidence="1">
    <location>
        <begin position="690"/>
        <end position="701"/>
    </location>
</feature>
<feature type="region of interest" description="Disordered" evidence="1">
    <location>
        <begin position="896"/>
        <end position="936"/>
    </location>
</feature>
<dbReference type="EMBL" id="JAGGNH010000005">
    <property type="protein sequence ID" value="KAJ0971719.1"/>
    <property type="molecule type" value="Genomic_DNA"/>
</dbReference>
<accession>A0A9D5HCQ2</accession>
<feature type="compositionally biased region" description="Basic and acidic residues" evidence="1">
    <location>
        <begin position="552"/>
        <end position="561"/>
    </location>
</feature>
<dbReference type="OrthoDB" id="1938945at2759"/>
<feature type="region of interest" description="Disordered" evidence="1">
    <location>
        <begin position="1040"/>
        <end position="1082"/>
    </location>
</feature>
<feature type="compositionally biased region" description="Polar residues" evidence="1">
    <location>
        <begin position="924"/>
        <end position="934"/>
    </location>
</feature>
<evidence type="ECO:0000256" key="1">
    <source>
        <dbReference type="SAM" id="MobiDB-lite"/>
    </source>
</evidence>
<feature type="compositionally biased region" description="Basic and acidic residues" evidence="1">
    <location>
        <begin position="68"/>
        <end position="83"/>
    </location>
</feature>
<feature type="compositionally biased region" description="Basic and acidic residues" evidence="1">
    <location>
        <begin position="234"/>
        <end position="332"/>
    </location>
</feature>
<feature type="compositionally biased region" description="Basic and acidic residues" evidence="1">
    <location>
        <begin position="468"/>
        <end position="480"/>
    </location>
</feature>
<dbReference type="Proteomes" id="UP001085076">
    <property type="component" value="Miscellaneous, Linkage group lg05"/>
</dbReference>
<dbReference type="PANTHER" id="PTHR34837:SF1">
    <property type="entry name" value="LOW PROTEIN: ZINC FINGER CCCH DOMAIN PROTEIN"/>
    <property type="match status" value="1"/>
</dbReference>
<protein>
    <submittedName>
        <fullName evidence="2">Uncharacterized protein</fullName>
    </submittedName>
</protein>
<feature type="compositionally biased region" description="Basic residues" evidence="1">
    <location>
        <begin position="1"/>
        <end position="14"/>
    </location>
</feature>
<keyword evidence="3" id="KW-1185">Reference proteome</keyword>
<feature type="compositionally biased region" description="Polar residues" evidence="1">
    <location>
        <begin position="896"/>
        <end position="913"/>
    </location>
</feature>
<evidence type="ECO:0000313" key="3">
    <source>
        <dbReference type="Proteomes" id="UP001085076"/>
    </source>
</evidence>
<reference evidence="2" key="2">
    <citation type="journal article" date="2022" name="Hortic Res">
        <title>The genome of Dioscorea zingiberensis sheds light on the biosynthesis, origin and evolution of the medicinally important diosgenin saponins.</title>
        <authorList>
            <person name="Li Y."/>
            <person name="Tan C."/>
            <person name="Li Z."/>
            <person name="Guo J."/>
            <person name="Li S."/>
            <person name="Chen X."/>
            <person name="Wang C."/>
            <person name="Dai X."/>
            <person name="Yang H."/>
            <person name="Song W."/>
            <person name="Hou L."/>
            <person name="Xu J."/>
            <person name="Tong Z."/>
            <person name="Xu A."/>
            <person name="Yuan X."/>
            <person name="Wang W."/>
            <person name="Yang Q."/>
            <person name="Chen L."/>
            <person name="Sun Z."/>
            <person name="Wang K."/>
            <person name="Pan B."/>
            <person name="Chen J."/>
            <person name="Bao Y."/>
            <person name="Liu F."/>
            <person name="Qi X."/>
            <person name="Gang D.R."/>
            <person name="Wen J."/>
            <person name="Li J."/>
        </authorList>
    </citation>
    <scope>NUCLEOTIDE SEQUENCE</scope>
    <source>
        <strain evidence="2">Dzin_1.0</strain>
    </source>
</reference>
<name>A0A9D5HCQ2_9LILI</name>
<feature type="compositionally biased region" description="Polar residues" evidence="1">
    <location>
        <begin position="607"/>
        <end position="621"/>
    </location>
</feature>
<dbReference type="AlphaFoldDB" id="A0A9D5HCQ2"/>
<feature type="compositionally biased region" description="Polar residues" evidence="1">
    <location>
        <begin position="455"/>
        <end position="466"/>
    </location>
</feature>
<feature type="compositionally biased region" description="Basic and acidic residues" evidence="1">
    <location>
        <begin position="126"/>
        <end position="176"/>
    </location>
</feature>
<feature type="compositionally biased region" description="Basic and acidic residues" evidence="1">
    <location>
        <begin position="184"/>
        <end position="225"/>
    </location>
</feature>
<gene>
    <name evidence="2" type="ORF">J5N97_019678</name>
</gene>
<organism evidence="2 3">
    <name type="scientific">Dioscorea zingiberensis</name>
    <dbReference type="NCBI Taxonomy" id="325984"/>
    <lineage>
        <taxon>Eukaryota</taxon>
        <taxon>Viridiplantae</taxon>
        <taxon>Streptophyta</taxon>
        <taxon>Embryophyta</taxon>
        <taxon>Tracheophyta</taxon>
        <taxon>Spermatophyta</taxon>
        <taxon>Magnoliopsida</taxon>
        <taxon>Liliopsida</taxon>
        <taxon>Dioscoreales</taxon>
        <taxon>Dioscoreaceae</taxon>
        <taxon>Dioscorea</taxon>
    </lineage>
</organism>
<feature type="compositionally biased region" description="Basic and acidic residues" evidence="1">
    <location>
        <begin position="597"/>
        <end position="606"/>
    </location>
</feature>
<feature type="region of interest" description="Disordered" evidence="1">
    <location>
        <begin position="660"/>
        <end position="725"/>
    </location>
</feature>
<dbReference type="PANTHER" id="PTHR34837">
    <property type="entry name" value="OS05G0595500 PROTEIN"/>
    <property type="match status" value="1"/>
</dbReference>
<feature type="compositionally biased region" description="Basic and acidic residues" evidence="1">
    <location>
        <begin position="343"/>
        <end position="404"/>
    </location>
</feature>
<feature type="compositionally biased region" description="Basic and acidic residues" evidence="1">
    <location>
        <begin position="15"/>
        <end position="25"/>
    </location>
</feature>
<sequence length="1218" mass="137092">MARSSRHKSHRQHRDRSSREGRDRSESEEEERDSRVEEPKTRVSRESEAGKKKASGRDLAGPGDGDFVEEHGRKRKDKAEDSGRWNGGEDDDGIVDKGLQNEDIEDSEMETKATVLVVDSGSRSSRRIEGSVVEKNEDSGGKRRIEKDSSRRESSSQHRETKEKGRERRLEEDFSKRGSSSQYRDAKEKDSERRSVDDSSRRESSQYKKNGKERDKDQRSEEGMSWRESINQYKDAKDRDRDRRSERDNKKMLDGGHDRSDDVANRKQANPKEKKKDNDDSECQTRDYLRNPELEKELEKRTQRRDGSGDKEKCTVDHRDYDDQRQFSKDDQPSADNQPKNGSYKDERHRDRHRGDYDRDHRRHDDKYRDEHSSRNHSRDRSESKQHREDKVSESPYKKSKLQDSDLDGSPYFDECDTKFKERRGRKRSSDETDGHSDCKPRNAKESRGDRDRTASGSSKVDSQVDGTRIDHAYSDKVDCHLSTSRRKGSPSYNACGAKDRTRHTTKQPEPSLKGSPSGERLHFARTSTGDHGSFSGVRSRDAESLSSGKNKLKDDIHYTELLESAAASQYDRTSRSDTHTSSVHSVEKSPSTSDWRSSDKADLKSSQEIQKAGQRNATSNEGKEFSLEDKGFELPSEKLIMENHSRTDKYGRELASIGQSSFQKTGHLPPPPPVRHGIDSPSVLGTYEDDTRIQSGDRKSSSRYNRRSSDPGMGRAHGNAWNVTSTWPSPAANGFIPLQPPPTGFHPAVQQFPSQPLFSVRPSLDLHHSGVPYNIHDAAERFPGHVRPFGWHNPVGDSCPPHLQVWDGSNGMFAEETHVYGRTEWDQNRRMIENGGWEWKGQYGNMNVEFSASQKESEYTTPSSVDETWVGQSGNWLPHEQAELERSPAEVLGGKQQSSTHSIMNSVNTPLKTSPERKVGTSKLGSVPQSSKTSNEDTKHLCCSYISKLDISANLAHTELFEQCVSLLEKRDGSSENKVTKNLQLEDNKTVLKTPNYILNAFFPKVPDSIFQRAMSLYKNQIESVKVKNLVTQLVYSEGTKGSAETPDAEKVPDTDKVDEGVRNQTSPELEKSPDVDKLNPECNQTCSGDTIQAQTNSACNMEEENNMSAGVEGDLTHVDVNDASGNTPDAVIVYEPCGITPDAVNVNEASGITPDAVRFDEASIVIPDAVDVNEASAIKPDVNEPFLNGGSDPCEDLMQECGENFNRIHNSPESTH</sequence>
<reference evidence="2" key="1">
    <citation type="submission" date="2021-03" db="EMBL/GenBank/DDBJ databases">
        <authorList>
            <person name="Li Z."/>
            <person name="Yang C."/>
        </authorList>
    </citation>
    <scope>NUCLEOTIDE SEQUENCE</scope>
    <source>
        <strain evidence="2">Dzin_1.0</strain>
        <tissue evidence="2">Leaf</tissue>
    </source>
</reference>
<evidence type="ECO:0000313" key="2">
    <source>
        <dbReference type="EMBL" id="KAJ0971719.1"/>
    </source>
</evidence>
<feature type="compositionally biased region" description="Basic and acidic residues" evidence="1">
    <location>
        <begin position="32"/>
        <end position="51"/>
    </location>
</feature>